<gene>
    <name evidence="4" type="ORF">PSCICP_41200</name>
</gene>
<comment type="similarity">
    <text evidence="1">Belongs to the DprA/Smf family.</text>
</comment>
<dbReference type="EMBL" id="BLWA01000014">
    <property type="protein sequence ID" value="GFM94148.1"/>
    <property type="molecule type" value="Genomic_DNA"/>
</dbReference>
<dbReference type="Gene3D" id="3.40.50.450">
    <property type="match status" value="1"/>
</dbReference>
<keyword evidence="5" id="KW-1185">Reference proteome</keyword>
<feature type="compositionally biased region" description="Polar residues" evidence="2">
    <location>
        <begin position="324"/>
        <end position="336"/>
    </location>
</feature>
<comment type="caution">
    <text evidence="4">The sequence shown here is derived from an EMBL/GenBank/DDBJ whole genome shotgun (WGS) entry which is preliminary data.</text>
</comment>
<proteinExistence type="inferred from homology"/>
<organism evidence="4 5">
    <name type="scientific">Pseudomonas cichorii</name>
    <dbReference type="NCBI Taxonomy" id="36746"/>
    <lineage>
        <taxon>Bacteria</taxon>
        <taxon>Pseudomonadati</taxon>
        <taxon>Pseudomonadota</taxon>
        <taxon>Gammaproteobacteria</taxon>
        <taxon>Pseudomonadales</taxon>
        <taxon>Pseudomonadaceae</taxon>
        <taxon>Pseudomonas</taxon>
    </lineage>
</organism>
<evidence type="ECO:0000313" key="4">
    <source>
        <dbReference type="EMBL" id="GFM94148.1"/>
    </source>
</evidence>
<dbReference type="SUPFAM" id="SSF102405">
    <property type="entry name" value="MCP/YpsA-like"/>
    <property type="match status" value="1"/>
</dbReference>
<dbReference type="GeneID" id="93657599"/>
<evidence type="ECO:0000259" key="3">
    <source>
        <dbReference type="Pfam" id="PF02481"/>
    </source>
</evidence>
<dbReference type="Pfam" id="PF02481">
    <property type="entry name" value="DNA_processg_A"/>
    <property type="match status" value="1"/>
</dbReference>
<sequence>MNTNNQAILLLTCHFSKSAKNDVKPLSPTEWGRFALWLNEQGSTPASLVIEDPRHILHTWSDPEITLERIEQLLNRGHALAFALEKWSRAGIWVLTRSDNDYPKLLKQRLRTAAPAVLFGCGNASLLNLLGISVVGSRNASSADLDYARAFGQCLAQAGLSVISGAAKGIDEESMLGGLEGEGSAVGVMADSLFKAATSSKWRQGLMNNNLVLVSPFSPEAGFNAGNAMARNKYIYAMSQASVVVHSGRKGGTWTGAMENIKKSWVPLWVHRSMDTESGNSLLVSEGGQWLDDNTESLDVRALLSHNDSVKPIADLLTSTPVEASEFPQVTEQESQLPEYGAEKPEPPIDAPDLSFYQIFLLKLEKIGSPVTVDELAEEWAIPKTLINNWLKQSIEEGQVKKLKNPVRYQLSSIDQLELSPHT</sequence>
<name>A0ABQ1DTA4_PSECI</name>
<feature type="region of interest" description="Disordered" evidence="2">
    <location>
        <begin position="324"/>
        <end position="349"/>
    </location>
</feature>
<dbReference type="PANTHER" id="PTHR43022">
    <property type="entry name" value="PROTEIN SMF"/>
    <property type="match status" value="1"/>
</dbReference>
<reference evidence="4 5" key="1">
    <citation type="submission" date="2020-05" db="EMBL/GenBank/DDBJ databases">
        <title>Genetic diversity of Pseudomonas cichorii.</title>
        <authorList>
            <person name="Tani S."/>
            <person name="Yagi H."/>
            <person name="Hashimoto S."/>
            <person name="Iiyama K."/>
            <person name="Furuya N."/>
        </authorList>
    </citation>
    <scope>NUCLEOTIDE SEQUENCE [LARGE SCALE GENOMIC DNA]</scope>
    <source>
        <strain evidence="4 5">LMG 2162</strain>
    </source>
</reference>
<evidence type="ECO:0000256" key="2">
    <source>
        <dbReference type="SAM" id="MobiDB-lite"/>
    </source>
</evidence>
<evidence type="ECO:0000256" key="1">
    <source>
        <dbReference type="ARBA" id="ARBA00006525"/>
    </source>
</evidence>
<evidence type="ECO:0000313" key="5">
    <source>
        <dbReference type="Proteomes" id="UP000614982"/>
    </source>
</evidence>
<dbReference type="RefSeq" id="WP_038399750.1">
    <property type="nucleotide sequence ID" value="NZ_BLVX01000015.1"/>
</dbReference>
<protein>
    <recommendedName>
        <fullName evidence="3">Smf/DprA SLOG domain-containing protein</fullName>
    </recommendedName>
</protein>
<dbReference type="InterPro" id="IPR057666">
    <property type="entry name" value="DrpA_SLOG"/>
</dbReference>
<dbReference type="PANTHER" id="PTHR43022:SF1">
    <property type="entry name" value="PROTEIN SMF"/>
    <property type="match status" value="1"/>
</dbReference>
<feature type="domain" description="Smf/DprA SLOG" evidence="3">
    <location>
        <begin position="94"/>
        <end position="295"/>
    </location>
</feature>
<accession>A0ABQ1DTA4</accession>
<dbReference type="Proteomes" id="UP000614982">
    <property type="component" value="Unassembled WGS sequence"/>
</dbReference>
<dbReference type="InterPro" id="IPR003488">
    <property type="entry name" value="DprA"/>
</dbReference>